<dbReference type="InterPro" id="IPR050428">
    <property type="entry name" value="TCS_sensor_his_kinase"/>
</dbReference>
<proteinExistence type="predicted"/>
<evidence type="ECO:0000256" key="6">
    <source>
        <dbReference type="ARBA" id="ARBA00022777"/>
    </source>
</evidence>
<dbReference type="PANTHER" id="PTHR45436:SF1">
    <property type="entry name" value="SENSOR PROTEIN QSEC"/>
    <property type="match status" value="1"/>
</dbReference>
<dbReference type="GO" id="GO:0004673">
    <property type="term" value="F:protein histidine kinase activity"/>
    <property type="evidence" value="ECO:0007669"/>
    <property type="project" value="UniProtKB-EC"/>
</dbReference>
<evidence type="ECO:0000256" key="3">
    <source>
        <dbReference type="ARBA" id="ARBA00012438"/>
    </source>
</evidence>
<dbReference type="PANTHER" id="PTHR45436">
    <property type="entry name" value="SENSOR HISTIDINE KINASE YKOH"/>
    <property type="match status" value="1"/>
</dbReference>
<comment type="subcellular location">
    <subcellularLocation>
        <location evidence="2">Membrane</location>
        <topology evidence="2">Multi-pass membrane protein</topology>
    </subcellularLocation>
</comment>
<dbReference type="GO" id="GO:0005886">
    <property type="term" value="C:plasma membrane"/>
    <property type="evidence" value="ECO:0007669"/>
    <property type="project" value="TreeGrafter"/>
</dbReference>
<reference evidence="8 9" key="1">
    <citation type="submission" date="2018-12" db="EMBL/GenBank/DDBJ databases">
        <authorList>
            <consortium name="Pathogen Informatics"/>
        </authorList>
    </citation>
    <scope>NUCLEOTIDE SEQUENCE [LARGE SCALE GENOMIC DNA]</scope>
    <source>
        <strain evidence="8 9">NCTC6754</strain>
    </source>
</reference>
<accession>A0A3S4HT65</accession>
<feature type="domain" description="Two-component sensor kinase N-terminal" evidence="7">
    <location>
        <begin position="13"/>
        <end position="137"/>
    </location>
</feature>
<sequence length="226" mass="24854">MYLQLLLFLGLPLILLWGLSAFNSYVNALQAATQAYDRTLLSSARTVSERLVVRNNHLEVNVPWVVLDSFELNMNDRLYYKVVDPSGKVISGYDDLPVMPPATPRTRLYPALAWFYHTEYRGEAIRVARLLQPVNEGGHYRHGGDLCRRDAAVPSLSGRANCCSLPGSHRVCWCLLTLVLVWLVITPDPAPYASTFVINGTPRTGSVNAAAGTAAVVGNTLVNRGV</sequence>
<dbReference type="GO" id="GO:0000160">
    <property type="term" value="P:phosphorelay signal transduction system"/>
    <property type="evidence" value="ECO:0007669"/>
    <property type="project" value="TreeGrafter"/>
</dbReference>
<keyword evidence="4" id="KW-0597">Phosphoprotein</keyword>
<gene>
    <name evidence="8" type="primary">tctE_1</name>
    <name evidence="8" type="ORF">NCTC6754_03793</name>
</gene>
<evidence type="ECO:0000256" key="4">
    <source>
        <dbReference type="ARBA" id="ARBA00022553"/>
    </source>
</evidence>
<evidence type="ECO:0000256" key="5">
    <source>
        <dbReference type="ARBA" id="ARBA00022679"/>
    </source>
</evidence>
<comment type="catalytic activity">
    <reaction evidence="1">
        <text>ATP + protein L-histidine = ADP + protein N-phospho-L-histidine.</text>
        <dbReference type="EC" id="2.7.13.3"/>
    </reaction>
</comment>
<dbReference type="AlphaFoldDB" id="A0A3S4HT65"/>
<evidence type="ECO:0000256" key="2">
    <source>
        <dbReference type="ARBA" id="ARBA00004141"/>
    </source>
</evidence>
<name>A0A3S4HT65_SALET</name>
<dbReference type="InterPro" id="IPR013727">
    <property type="entry name" value="2CSK_N"/>
</dbReference>
<keyword evidence="6" id="KW-0418">Kinase</keyword>
<keyword evidence="5" id="KW-0808">Transferase</keyword>
<dbReference type="Pfam" id="PF08521">
    <property type="entry name" value="2CSK_N"/>
    <property type="match status" value="1"/>
</dbReference>
<evidence type="ECO:0000259" key="7">
    <source>
        <dbReference type="Pfam" id="PF08521"/>
    </source>
</evidence>
<evidence type="ECO:0000313" key="9">
    <source>
        <dbReference type="Proteomes" id="UP000269208"/>
    </source>
</evidence>
<dbReference type="EC" id="2.7.13.3" evidence="3"/>
<dbReference type="EMBL" id="LR134190">
    <property type="protein sequence ID" value="VEB55359.1"/>
    <property type="molecule type" value="Genomic_DNA"/>
</dbReference>
<protein>
    <recommendedName>
        <fullName evidence="3">histidine kinase</fullName>
        <ecNumber evidence="3">2.7.13.3</ecNumber>
    </recommendedName>
</protein>
<dbReference type="Proteomes" id="UP000269208">
    <property type="component" value="Chromosome"/>
</dbReference>
<organism evidence="8 9">
    <name type="scientific">Salmonella enterica I</name>
    <dbReference type="NCBI Taxonomy" id="59201"/>
    <lineage>
        <taxon>Bacteria</taxon>
        <taxon>Pseudomonadati</taxon>
        <taxon>Pseudomonadota</taxon>
        <taxon>Gammaproteobacteria</taxon>
        <taxon>Enterobacterales</taxon>
        <taxon>Enterobacteriaceae</taxon>
        <taxon>Salmonella</taxon>
    </lineage>
</organism>
<evidence type="ECO:0000313" key="8">
    <source>
        <dbReference type="EMBL" id="VEB55359.1"/>
    </source>
</evidence>
<evidence type="ECO:0000256" key="1">
    <source>
        <dbReference type="ARBA" id="ARBA00000085"/>
    </source>
</evidence>